<dbReference type="PhylomeDB" id="O17297"/>
<dbReference type="SMART" id="SM00061">
    <property type="entry name" value="MATH"/>
    <property type="match status" value="1"/>
</dbReference>
<dbReference type="CDD" id="cd00121">
    <property type="entry name" value="MATH"/>
    <property type="match status" value="1"/>
</dbReference>
<dbReference type="FunCoup" id="O17297">
    <property type="interactions" value="22"/>
</dbReference>
<dbReference type="PIR" id="B88067">
    <property type="entry name" value="B88067"/>
</dbReference>
<evidence type="ECO:0000313" key="3">
    <source>
        <dbReference type="EMBL" id="CCD67112.1"/>
    </source>
</evidence>
<reference evidence="3 4" key="1">
    <citation type="journal article" date="1998" name="Science">
        <title>Genome sequence of the nematode C. elegans: a platform for investigating biology.</title>
        <authorList>
            <consortium name="The C. elegans sequencing consortium"/>
            <person name="Sulson J.E."/>
            <person name="Waterston R."/>
        </authorList>
    </citation>
    <scope>NUCLEOTIDE SEQUENCE [LARGE SCALE GENOMIC DNA]</scope>
    <source>
        <strain evidence="3 4">Bristol N2</strain>
    </source>
</reference>
<dbReference type="Gene3D" id="3.30.710.10">
    <property type="entry name" value="Potassium Channel Kv1.1, Chain A"/>
    <property type="match status" value="1"/>
</dbReference>
<dbReference type="GO" id="GO:0007369">
    <property type="term" value="P:gastrulation"/>
    <property type="evidence" value="ECO:0000315"/>
    <property type="project" value="WormBase"/>
</dbReference>
<evidence type="ECO:0000259" key="1">
    <source>
        <dbReference type="PROSITE" id="PS50097"/>
    </source>
</evidence>
<dbReference type="InterPro" id="IPR000210">
    <property type="entry name" value="BTB/POZ_dom"/>
</dbReference>
<dbReference type="AGR" id="WB:WBGene00020073"/>
<dbReference type="InterPro" id="IPR011333">
    <property type="entry name" value="SKP1/BTB/POZ_sf"/>
</dbReference>
<dbReference type="PaxDb" id="6239-R52.1"/>
<dbReference type="InterPro" id="IPR052664">
    <property type="entry name" value="BTB-MATH_domain_protein"/>
</dbReference>
<dbReference type="PeptideAtlas" id="O17297"/>
<sequence length="326" mass="37451">MVATEKKFVLTHIFKNVSKMKDSDFLYSPEENLFNVPWFMLIARKDDHFGVFLHCQKINEAGPTWSVDTQNTIRVKTLSASKVSSEIFKHKFEKNEGWGYFKFISWDTLTNDYLIDDCIIVEITVKITKMTGIPKKVLRSFDKSAEEFSDVVLEVGGKKFYVLKKFLASHSTYFNALLLGKPEMSEVTIQDTSSVDFQNLLEVLYGEPAIDEDTIDGILTLAHKFTMPLPIQKCEEFLIEKSEKSVKEKLKLVKKYQLKSLKTHCLSKINTPYGINALMPFDHNDMDPEVVMALLKKSLATDEFYLDCIMRFTVICLIFITVGLII</sequence>
<keyword evidence="4" id="KW-1185">Reference proteome</keyword>
<dbReference type="PROSITE" id="PS50097">
    <property type="entry name" value="BTB"/>
    <property type="match status" value="1"/>
</dbReference>
<dbReference type="OMA" id="EWEIETK"/>
<dbReference type="PANTHER" id="PTHR22743:SF165">
    <property type="entry name" value="BTB AND MATH DOMAIN CONTAINING-RELATED"/>
    <property type="match status" value="1"/>
</dbReference>
<dbReference type="STRING" id="6239.R52.1.1"/>
<dbReference type="Gene3D" id="2.60.210.10">
    <property type="entry name" value="Apoptosis, Tumor Necrosis Factor Receptor Associated Protein 2, Chain A"/>
    <property type="match status" value="1"/>
</dbReference>
<dbReference type="InterPro" id="IPR008974">
    <property type="entry name" value="TRAF-like"/>
</dbReference>
<dbReference type="HOGENOM" id="CLU_051249_1_0_1"/>
<dbReference type="WormBase" id="R52.1">
    <property type="protein sequence ID" value="CE12824"/>
    <property type="gene ID" value="WBGene00020073"/>
    <property type="gene designation" value="sdz-28"/>
</dbReference>
<proteinExistence type="predicted"/>
<dbReference type="EMBL" id="BX284602">
    <property type="protein sequence ID" value="CCD67112.1"/>
    <property type="molecule type" value="Genomic_DNA"/>
</dbReference>
<feature type="domain" description="BTB" evidence="1">
    <location>
        <begin position="149"/>
        <end position="205"/>
    </location>
</feature>
<dbReference type="SMART" id="SM00225">
    <property type="entry name" value="BTB"/>
    <property type="match status" value="1"/>
</dbReference>
<evidence type="ECO:0000259" key="2">
    <source>
        <dbReference type="PROSITE" id="PS50144"/>
    </source>
</evidence>
<dbReference type="Proteomes" id="UP000001940">
    <property type="component" value="Chromosome II"/>
</dbReference>
<dbReference type="InParanoid" id="O17297"/>
<dbReference type="Bgee" id="WBGene00020073">
    <property type="expression patterns" value="Expressed in embryo and 3 other cell types or tissues"/>
</dbReference>
<dbReference type="UCSC" id="R52.1">
    <property type="organism name" value="c. elegans"/>
</dbReference>
<dbReference type="eggNOG" id="ENOG502RXUT">
    <property type="taxonomic scope" value="Eukaryota"/>
</dbReference>
<gene>
    <name evidence="3 5" type="primary">sdz-28</name>
    <name evidence="3" type="ORF">CELE_R52.1</name>
    <name evidence="5" type="ORF">R52.1</name>
</gene>
<dbReference type="Pfam" id="PF00651">
    <property type="entry name" value="BTB"/>
    <property type="match status" value="1"/>
</dbReference>
<accession>O17297</accession>
<dbReference type="AlphaFoldDB" id="O17297"/>
<dbReference type="RefSeq" id="NP_494192.1">
    <property type="nucleotide sequence ID" value="NM_061791.4"/>
</dbReference>
<dbReference type="SUPFAM" id="SSF54695">
    <property type="entry name" value="POZ domain"/>
    <property type="match status" value="1"/>
</dbReference>
<name>O17297_CAEEL</name>
<dbReference type="PANTHER" id="PTHR22743">
    <property type="entry name" value="MEPRIN/TRAF-LIKE MATH FAMILY-C.ELEGANS"/>
    <property type="match status" value="1"/>
</dbReference>
<evidence type="ECO:0000313" key="4">
    <source>
        <dbReference type="Proteomes" id="UP000001940"/>
    </source>
</evidence>
<dbReference type="KEGG" id="cel:CELE_R52.1"/>
<dbReference type="InterPro" id="IPR002083">
    <property type="entry name" value="MATH/TRAF_dom"/>
</dbReference>
<feature type="domain" description="MATH" evidence="2">
    <location>
        <begin position="7"/>
        <end position="125"/>
    </location>
</feature>
<evidence type="ECO:0000313" key="5">
    <source>
        <dbReference type="WormBase" id="R52.1"/>
    </source>
</evidence>
<organism evidence="3 4">
    <name type="scientific">Caenorhabditis elegans</name>
    <dbReference type="NCBI Taxonomy" id="6239"/>
    <lineage>
        <taxon>Eukaryota</taxon>
        <taxon>Metazoa</taxon>
        <taxon>Ecdysozoa</taxon>
        <taxon>Nematoda</taxon>
        <taxon>Chromadorea</taxon>
        <taxon>Rhabditida</taxon>
        <taxon>Rhabditina</taxon>
        <taxon>Rhabditomorpha</taxon>
        <taxon>Rhabditoidea</taxon>
        <taxon>Rhabditidae</taxon>
        <taxon>Peloderinae</taxon>
        <taxon>Caenorhabditis</taxon>
    </lineage>
</organism>
<dbReference type="CTD" id="173569"/>
<dbReference type="Pfam" id="PF00917">
    <property type="entry name" value="MATH"/>
    <property type="match status" value="1"/>
</dbReference>
<dbReference type="GeneID" id="173569"/>
<dbReference type="SMR" id="O17297"/>
<dbReference type="OrthoDB" id="437903at2759"/>
<dbReference type="SUPFAM" id="SSF49599">
    <property type="entry name" value="TRAF domain-like"/>
    <property type="match status" value="1"/>
</dbReference>
<dbReference type="PROSITE" id="PS50144">
    <property type="entry name" value="MATH"/>
    <property type="match status" value="1"/>
</dbReference>
<protein>
    <submittedName>
        <fullName evidence="3">BTB domain-containing protein</fullName>
    </submittedName>
</protein>
<dbReference type="CDD" id="cd01165">
    <property type="entry name" value="BTB_POZ"/>
    <property type="match status" value="1"/>
</dbReference>